<keyword evidence="3" id="KW-1185">Reference proteome</keyword>
<sequence length="181" mass="20745">MRILTLIFLIILLLEAYAMDLEADDNPKSCRRAKKFYCVSDELCHSTIERAPDCFTNCYDTLTDDIHCSAIGCFFDYNQRRCYGPRNSAQRYAVNLCDPAMMDTKGNYFIAGEFPRSNSVQCSCRSQRLINATGDFGLYQCGRKARFSDLNITIPVYEDGIFELELYFAELSTSTAMRVRE</sequence>
<protein>
    <submittedName>
        <fullName evidence="2">Uncharacterized protein</fullName>
    </submittedName>
</protein>
<dbReference type="Proteomes" id="UP001642540">
    <property type="component" value="Unassembled WGS sequence"/>
</dbReference>
<feature type="chain" id="PRO_5046415602" evidence="1">
    <location>
        <begin position="19"/>
        <end position="181"/>
    </location>
</feature>
<feature type="signal peptide" evidence="1">
    <location>
        <begin position="1"/>
        <end position="18"/>
    </location>
</feature>
<evidence type="ECO:0000256" key="1">
    <source>
        <dbReference type="SAM" id="SignalP"/>
    </source>
</evidence>
<name>A0ABP1R100_9HEXA</name>
<keyword evidence="1" id="KW-0732">Signal</keyword>
<gene>
    <name evidence="2" type="ORF">ODALV1_LOCUS17422</name>
</gene>
<evidence type="ECO:0000313" key="3">
    <source>
        <dbReference type="Proteomes" id="UP001642540"/>
    </source>
</evidence>
<dbReference type="Gene3D" id="2.60.120.430">
    <property type="entry name" value="Galactose-binding lectin"/>
    <property type="match status" value="1"/>
</dbReference>
<comment type="caution">
    <text evidence="2">The sequence shown here is derived from an EMBL/GenBank/DDBJ whole genome shotgun (WGS) entry which is preliminary data.</text>
</comment>
<evidence type="ECO:0000313" key="2">
    <source>
        <dbReference type="EMBL" id="CAL8116839.1"/>
    </source>
</evidence>
<reference evidence="2 3" key="1">
    <citation type="submission" date="2024-08" db="EMBL/GenBank/DDBJ databases">
        <authorList>
            <person name="Cucini C."/>
            <person name="Frati F."/>
        </authorList>
    </citation>
    <scope>NUCLEOTIDE SEQUENCE [LARGE SCALE GENOMIC DNA]</scope>
</reference>
<accession>A0ABP1R100</accession>
<dbReference type="EMBL" id="CAXLJM020000053">
    <property type="protein sequence ID" value="CAL8116839.1"/>
    <property type="molecule type" value="Genomic_DNA"/>
</dbReference>
<proteinExistence type="predicted"/>
<organism evidence="2 3">
    <name type="scientific">Orchesella dallaii</name>
    <dbReference type="NCBI Taxonomy" id="48710"/>
    <lineage>
        <taxon>Eukaryota</taxon>
        <taxon>Metazoa</taxon>
        <taxon>Ecdysozoa</taxon>
        <taxon>Arthropoda</taxon>
        <taxon>Hexapoda</taxon>
        <taxon>Collembola</taxon>
        <taxon>Entomobryomorpha</taxon>
        <taxon>Entomobryoidea</taxon>
        <taxon>Orchesellidae</taxon>
        <taxon>Orchesellinae</taxon>
        <taxon>Orchesella</taxon>
    </lineage>
</organism>